<gene>
    <name evidence="1" type="ORF">HPB50_010621</name>
</gene>
<keyword evidence="2" id="KW-1185">Reference proteome</keyword>
<evidence type="ECO:0000313" key="2">
    <source>
        <dbReference type="Proteomes" id="UP000821845"/>
    </source>
</evidence>
<reference evidence="1" key="1">
    <citation type="submission" date="2020-05" db="EMBL/GenBank/DDBJ databases">
        <title>Large-scale comparative analyses of tick genomes elucidate their genetic diversity and vector capacities.</title>
        <authorList>
            <person name="Jia N."/>
            <person name="Wang J."/>
            <person name="Shi W."/>
            <person name="Du L."/>
            <person name="Sun Y."/>
            <person name="Zhan W."/>
            <person name="Jiang J."/>
            <person name="Wang Q."/>
            <person name="Zhang B."/>
            <person name="Ji P."/>
            <person name="Sakyi L.B."/>
            <person name="Cui X."/>
            <person name="Yuan T."/>
            <person name="Jiang B."/>
            <person name="Yang W."/>
            <person name="Lam T.T.-Y."/>
            <person name="Chang Q."/>
            <person name="Ding S."/>
            <person name="Wang X."/>
            <person name="Zhu J."/>
            <person name="Ruan X."/>
            <person name="Zhao L."/>
            <person name="Wei J."/>
            <person name="Que T."/>
            <person name="Du C."/>
            <person name="Cheng J."/>
            <person name="Dai P."/>
            <person name="Han X."/>
            <person name="Huang E."/>
            <person name="Gao Y."/>
            <person name="Liu J."/>
            <person name="Shao H."/>
            <person name="Ye R."/>
            <person name="Li L."/>
            <person name="Wei W."/>
            <person name="Wang X."/>
            <person name="Wang C."/>
            <person name="Yang T."/>
            <person name="Huo Q."/>
            <person name="Li W."/>
            <person name="Guo W."/>
            <person name="Chen H."/>
            <person name="Zhou L."/>
            <person name="Ni X."/>
            <person name="Tian J."/>
            <person name="Zhou Y."/>
            <person name="Sheng Y."/>
            <person name="Liu T."/>
            <person name="Pan Y."/>
            <person name="Xia L."/>
            <person name="Li J."/>
            <person name="Zhao F."/>
            <person name="Cao W."/>
        </authorList>
    </citation>
    <scope>NUCLEOTIDE SEQUENCE</scope>
    <source>
        <strain evidence="1">Hyas-2018</strain>
    </source>
</reference>
<comment type="caution">
    <text evidence="1">The sequence shown here is derived from an EMBL/GenBank/DDBJ whole genome shotgun (WGS) entry which is preliminary data.</text>
</comment>
<protein>
    <submittedName>
        <fullName evidence="1">Uncharacterized protein</fullName>
    </submittedName>
</protein>
<sequence>MCSRLSYCVRTATSLDDTFVRYVASKAPSTSAELASTHLASAKCEERFEKLHSCLDFTITGRRSSTSSYGSSATLKHYSLEAVHSISLRAGACTLAVYVPEFSSRTSPRLGRMHRHQSSPSVMASSSRQMEHRYKSYVVGSQHLFEQAPAYWPSIFEISSRASPPAAEHYYLNPPSVILSSWKHWTLPLPRGKESQGHL</sequence>
<dbReference type="Proteomes" id="UP000821845">
    <property type="component" value="Chromosome 6"/>
</dbReference>
<evidence type="ECO:0000313" key="1">
    <source>
        <dbReference type="EMBL" id="KAH6928041.1"/>
    </source>
</evidence>
<proteinExistence type="predicted"/>
<accession>A0ACB7S287</accession>
<dbReference type="EMBL" id="CM023486">
    <property type="protein sequence ID" value="KAH6928041.1"/>
    <property type="molecule type" value="Genomic_DNA"/>
</dbReference>
<name>A0ACB7S287_HYAAI</name>
<organism evidence="1 2">
    <name type="scientific">Hyalomma asiaticum</name>
    <name type="common">Tick</name>
    <dbReference type="NCBI Taxonomy" id="266040"/>
    <lineage>
        <taxon>Eukaryota</taxon>
        <taxon>Metazoa</taxon>
        <taxon>Ecdysozoa</taxon>
        <taxon>Arthropoda</taxon>
        <taxon>Chelicerata</taxon>
        <taxon>Arachnida</taxon>
        <taxon>Acari</taxon>
        <taxon>Parasitiformes</taxon>
        <taxon>Ixodida</taxon>
        <taxon>Ixodoidea</taxon>
        <taxon>Ixodidae</taxon>
        <taxon>Hyalomminae</taxon>
        <taxon>Hyalomma</taxon>
    </lineage>
</organism>